<dbReference type="PANTHER" id="PTHR46401">
    <property type="entry name" value="GLYCOSYLTRANSFERASE WBBK-RELATED"/>
    <property type="match status" value="1"/>
</dbReference>
<protein>
    <recommendedName>
        <fullName evidence="6">Glycosyl transferase family 1</fullName>
    </recommendedName>
</protein>
<accession>A0A1F5KCH2</accession>
<dbReference type="PANTHER" id="PTHR46401:SF2">
    <property type="entry name" value="GLYCOSYLTRANSFERASE WBBK-RELATED"/>
    <property type="match status" value="1"/>
</dbReference>
<dbReference type="Pfam" id="PF13439">
    <property type="entry name" value="Glyco_transf_4"/>
    <property type="match status" value="1"/>
</dbReference>
<keyword evidence="1" id="KW-0808">Transferase</keyword>
<evidence type="ECO:0008006" key="6">
    <source>
        <dbReference type="Google" id="ProtNLM"/>
    </source>
</evidence>
<dbReference type="Proteomes" id="UP000176527">
    <property type="component" value="Unassembled WGS sequence"/>
</dbReference>
<dbReference type="InterPro" id="IPR028098">
    <property type="entry name" value="Glyco_trans_4-like_N"/>
</dbReference>
<dbReference type="AlphaFoldDB" id="A0A1F5KCH2"/>
<proteinExistence type="predicted"/>
<dbReference type="EMBL" id="MFDE01000016">
    <property type="protein sequence ID" value="OGE38646.1"/>
    <property type="molecule type" value="Genomic_DNA"/>
</dbReference>
<evidence type="ECO:0000313" key="4">
    <source>
        <dbReference type="EMBL" id="OGE38646.1"/>
    </source>
</evidence>
<dbReference type="Pfam" id="PF00534">
    <property type="entry name" value="Glycos_transf_1"/>
    <property type="match status" value="1"/>
</dbReference>
<dbReference type="GO" id="GO:0016757">
    <property type="term" value="F:glycosyltransferase activity"/>
    <property type="evidence" value="ECO:0007669"/>
    <property type="project" value="InterPro"/>
</dbReference>
<feature type="domain" description="Glycosyl transferase family 1" evidence="2">
    <location>
        <begin position="203"/>
        <end position="372"/>
    </location>
</feature>
<gene>
    <name evidence="4" type="ORF">A3F00_03690</name>
</gene>
<dbReference type="Gene3D" id="3.40.50.2000">
    <property type="entry name" value="Glycogen Phosphorylase B"/>
    <property type="match status" value="2"/>
</dbReference>
<dbReference type="InterPro" id="IPR001296">
    <property type="entry name" value="Glyco_trans_1"/>
</dbReference>
<comment type="caution">
    <text evidence="4">The sequence shown here is derived from an EMBL/GenBank/DDBJ whole genome shotgun (WGS) entry which is preliminary data.</text>
</comment>
<reference evidence="4 5" key="1">
    <citation type="journal article" date="2016" name="Nat. Commun.">
        <title>Thousands of microbial genomes shed light on interconnected biogeochemical processes in an aquifer system.</title>
        <authorList>
            <person name="Anantharaman K."/>
            <person name="Brown C.T."/>
            <person name="Hug L.A."/>
            <person name="Sharon I."/>
            <person name="Castelle C.J."/>
            <person name="Probst A.J."/>
            <person name="Thomas B.C."/>
            <person name="Singh A."/>
            <person name="Wilkins M.J."/>
            <person name="Karaoz U."/>
            <person name="Brodie E.L."/>
            <person name="Williams K.H."/>
            <person name="Hubbard S.S."/>
            <person name="Banfield J.F."/>
        </authorList>
    </citation>
    <scope>NUCLEOTIDE SEQUENCE [LARGE SCALE GENOMIC DNA]</scope>
</reference>
<dbReference type="SUPFAM" id="SSF53756">
    <property type="entry name" value="UDP-Glycosyltransferase/glycogen phosphorylase"/>
    <property type="match status" value="1"/>
</dbReference>
<dbReference type="GO" id="GO:0009103">
    <property type="term" value="P:lipopolysaccharide biosynthetic process"/>
    <property type="evidence" value="ECO:0007669"/>
    <property type="project" value="TreeGrafter"/>
</dbReference>
<feature type="domain" description="Glycosyltransferase subfamily 4-like N-terminal" evidence="3">
    <location>
        <begin position="17"/>
        <end position="179"/>
    </location>
</feature>
<evidence type="ECO:0000313" key="5">
    <source>
        <dbReference type="Proteomes" id="UP000176527"/>
    </source>
</evidence>
<evidence type="ECO:0000256" key="1">
    <source>
        <dbReference type="ARBA" id="ARBA00022679"/>
    </source>
</evidence>
<evidence type="ECO:0000259" key="3">
    <source>
        <dbReference type="Pfam" id="PF13439"/>
    </source>
</evidence>
<name>A0A1F5KCH2_9BACT</name>
<organism evidence="4 5">
    <name type="scientific">Candidatus Daviesbacteria bacterium RIFCSPHIGHO2_12_FULL_37_11</name>
    <dbReference type="NCBI Taxonomy" id="1797777"/>
    <lineage>
        <taxon>Bacteria</taxon>
        <taxon>Candidatus Daviesiibacteriota</taxon>
    </lineage>
</organism>
<sequence>MIIGIDGSRAFLKDKTGTENYSYQLLKALAKLEQSSFSSKIDSKNQYIVYLRTQGDALRGWSGNFKFVELKWPRLWTQVGLARQTFKDKLDVLFIPAHTSPLIHKPGLKTVVTVHDLGAEYLPKMHQLKQRLYLKYITKYQLKSATKLIAVSNATKKDLVKKIGIDPKKIEVIYEGYDENLFKPVKNDILVNSLKEFDLVAGKYFLFIGTIQPRKNLERLIKAFSSVISSGTRNLKIKKAKSRDLSLIARDDNSKLVLVGSRGWLSDSIYKLPAKLGIEDKVKFLGRVEDKDLPALYSGAIALTFPSLFEGFGLPILEAQACGCPVLTSSTSSMPEIAGKGAIYVNPHSLDDIIRGMSRVKSQESRVKLVRAGFENVKRFAWEKCAKETLKVLESV</sequence>
<evidence type="ECO:0000259" key="2">
    <source>
        <dbReference type="Pfam" id="PF00534"/>
    </source>
</evidence>
<dbReference type="CDD" id="cd03809">
    <property type="entry name" value="GT4_MtfB-like"/>
    <property type="match status" value="1"/>
</dbReference>